<dbReference type="OrthoDB" id="2133451at2759"/>
<proteinExistence type="predicted"/>
<feature type="compositionally biased region" description="Polar residues" evidence="2">
    <location>
        <begin position="207"/>
        <end position="220"/>
    </location>
</feature>
<feature type="region of interest" description="Disordered" evidence="2">
    <location>
        <begin position="201"/>
        <end position="220"/>
    </location>
</feature>
<accession>A0A1Y2B1I7</accession>
<comment type="caution">
    <text evidence="3">The sequence shown here is derived from an EMBL/GenBank/DDBJ whole genome shotgun (WGS) entry which is preliminary data.</text>
</comment>
<dbReference type="Proteomes" id="UP000193920">
    <property type="component" value="Unassembled WGS sequence"/>
</dbReference>
<evidence type="ECO:0000256" key="2">
    <source>
        <dbReference type="SAM" id="MobiDB-lite"/>
    </source>
</evidence>
<sequence>MENYTDYNTKEDLYQIPQKTFPMDNKVYNTYNYDYNCDYDYGYNNMGLNLDVNTNMLRPATPTSPMLTTYNIPPRVSSPIPRISSPIPQNVPSPIPPRVSSPIPQRIASPVPQRIASPVPQRIASPVPQRIASPVPQRIASPVPQRVASPVPQRISSPTPRVASPVPRMGNPITRDMPHSPLNTNFNFDFDFDFNDYSNNDLDYNSKQPNNETKGLRNYSSLATLRPQKINELKNLRNSNSVASLSTLKNQQQYQDSQSPSTQQVISKKQPFDVIGTPQDQLQKLIFQGRAITNQLQSLSSKNTKLEIYSEGKLPSYDKLVKIVSEKFQVQREINQANARLLTINYIVNITNFCRTHQLHQSIVEGQKKVNELESTIEMLENFIEDINVENENNKQTAERLKCSLDDTRTILENAIKEYRKEIDDHRKILQRQNTYIDSIHNSKFNQDLLVDAGIMLFSMYIVNLPLIDFPLHTIFQTLMVPGRRRAFIKQLAKLIMIVIIVKKLRKFAVQYGIHNKIGSFSPYIFKLINMIVPKIYQDEVKDMTNYLLQRNKKPEAKKINSLENIESDIEILTQS</sequence>
<evidence type="ECO:0000256" key="1">
    <source>
        <dbReference type="SAM" id="Coils"/>
    </source>
</evidence>
<reference evidence="3 4" key="1">
    <citation type="submission" date="2016-08" db="EMBL/GenBank/DDBJ databases">
        <title>A Parts List for Fungal Cellulosomes Revealed by Comparative Genomics.</title>
        <authorList>
            <consortium name="DOE Joint Genome Institute"/>
            <person name="Haitjema C.H."/>
            <person name="Gilmore S.P."/>
            <person name="Henske J.K."/>
            <person name="Solomon K.V."/>
            <person name="De Groot R."/>
            <person name="Kuo A."/>
            <person name="Mondo S.J."/>
            <person name="Salamov A.A."/>
            <person name="Labutti K."/>
            <person name="Zhao Z."/>
            <person name="Chiniquy J."/>
            <person name="Barry K."/>
            <person name="Brewer H.M."/>
            <person name="Purvine S.O."/>
            <person name="Wright A.T."/>
            <person name="Boxma B."/>
            <person name="Van Alen T."/>
            <person name="Hackstein J.H."/>
            <person name="Baker S.E."/>
            <person name="Grigoriev I.V."/>
            <person name="O'Malley M.A."/>
        </authorList>
    </citation>
    <scope>NUCLEOTIDE SEQUENCE [LARGE SCALE GENOMIC DNA]</scope>
    <source>
        <strain evidence="3 4">G1</strain>
    </source>
</reference>
<name>A0A1Y2B1I7_9FUNG</name>
<protein>
    <submittedName>
        <fullName evidence="3">Uncharacterized protein</fullName>
    </submittedName>
</protein>
<dbReference type="CDD" id="cd22541">
    <property type="entry name" value="SP5_N"/>
    <property type="match status" value="1"/>
</dbReference>
<dbReference type="EMBL" id="MCOG01000184">
    <property type="protein sequence ID" value="ORY28672.1"/>
    <property type="molecule type" value="Genomic_DNA"/>
</dbReference>
<evidence type="ECO:0000313" key="3">
    <source>
        <dbReference type="EMBL" id="ORY28672.1"/>
    </source>
</evidence>
<gene>
    <name evidence="3" type="ORF">LY90DRAFT_705662</name>
</gene>
<feature type="region of interest" description="Disordered" evidence="2">
    <location>
        <begin position="143"/>
        <end position="168"/>
    </location>
</feature>
<feature type="compositionally biased region" description="Polar residues" evidence="2">
    <location>
        <begin position="247"/>
        <end position="267"/>
    </location>
</feature>
<dbReference type="AlphaFoldDB" id="A0A1Y2B1I7"/>
<feature type="coiled-coil region" evidence="1">
    <location>
        <begin position="370"/>
        <end position="429"/>
    </location>
</feature>
<organism evidence="3 4">
    <name type="scientific">Neocallimastix californiae</name>
    <dbReference type="NCBI Taxonomy" id="1754190"/>
    <lineage>
        <taxon>Eukaryota</taxon>
        <taxon>Fungi</taxon>
        <taxon>Fungi incertae sedis</taxon>
        <taxon>Chytridiomycota</taxon>
        <taxon>Chytridiomycota incertae sedis</taxon>
        <taxon>Neocallimastigomycetes</taxon>
        <taxon>Neocallimastigales</taxon>
        <taxon>Neocallimastigaceae</taxon>
        <taxon>Neocallimastix</taxon>
    </lineage>
</organism>
<feature type="region of interest" description="Disordered" evidence="2">
    <location>
        <begin position="247"/>
        <end position="268"/>
    </location>
</feature>
<dbReference type="STRING" id="1754190.A0A1Y2B1I7"/>
<evidence type="ECO:0000313" key="4">
    <source>
        <dbReference type="Proteomes" id="UP000193920"/>
    </source>
</evidence>
<keyword evidence="1" id="KW-0175">Coiled coil</keyword>
<keyword evidence="4" id="KW-1185">Reference proteome</keyword>